<proteinExistence type="predicted"/>
<dbReference type="NCBIfam" id="NF033919">
    <property type="entry name" value="PA2779_fam"/>
    <property type="match status" value="1"/>
</dbReference>
<dbReference type="EMBL" id="CP001229">
    <property type="protein sequence ID" value="ACN99254.1"/>
    <property type="molecule type" value="Genomic_DNA"/>
</dbReference>
<evidence type="ECO:0000313" key="4">
    <source>
        <dbReference type="Proteomes" id="UP000001369"/>
    </source>
</evidence>
<organism evidence="3 4">
    <name type="scientific">Sulfurihydrogenibium azorense (strain DSM 15241 / OCM 825 / Az-Fu1)</name>
    <dbReference type="NCBI Taxonomy" id="204536"/>
    <lineage>
        <taxon>Bacteria</taxon>
        <taxon>Pseudomonadati</taxon>
        <taxon>Aquificota</taxon>
        <taxon>Aquificia</taxon>
        <taxon>Aquificales</taxon>
        <taxon>Hydrogenothermaceae</taxon>
        <taxon>Sulfurihydrogenibium</taxon>
    </lineage>
</organism>
<protein>
    <submittedName>
        <fullName evidence="3">Hypothetical membrane protein</fullName>
    </submittedName>
</protein>
<keyword evidence="1" id="KW-1133">Transmembrane helix</keyword>
<keyword evidence="2" id="KW-0732">Signal</keyword>
<feature type="transmembrane region" description="Helical" evidence="1">
    <location>
        <begin position="104"/>
        <end position="125"/>
    </location>
</feature>
<accession>C1DTW5</accession>
<feature type="chain" id="PRO_5002906580" evidence="2">
    <location>
        <begin position="29"/>
        <end position="132"/>
    </location>
</feature>
<gene>
    <name evidence="3" type="ordered locus">SULAZ_0562</name>
</gene>
<dbReference type="Proteomes" id="UP000001369">
    <property type="component" value="Chromosome"/>
</dbReference>
<evidence type="ECO:0000256" key="1">
    <source>
        <dbReference type="SAM" id="Phobius"/>
    </source>
</evidence>
<dbReference type="HOGENOM" id="CLU_157821_0_0_0"/>
<evidence type="ECO:0000313" key="3">
    <source>
        <dbReference type="EMBL" id="ACN99254.1"/>
    </source>
</evidence>
<name>C1DTW5_SULAA</name>
<dbReference type="InterPro" id="IPR046735">
    <property type="entry name" value="PA2779-like"/>
</dbReference>
<feature type="signal peptide" evidence="2">
    <location>
        <begin position="1"/>
        <end position="28"/>
    </location>
</feature>
<dbReference type="Pfam" id="PF20332">
    <property type="entry name" value="DUF6627"/>
    <property type="match status" value="1"/>
</dbReference>
<dbReference type="KEGG" id="saf:SULAZ_0562"/>
<sequence length="132" mass="14506">MINKFKKASIAFTMAGYMTLLSIAPAPAAMVDSVMSQNNTITQNQREADIDKIQRALENQLVKEKLKAYGLTDEEVKQKLDKMSDQQIHMLAQASDKVLAGGDAIGAVIGVLIIVLLIIVILKLLNKEIIIR</sequence>
<reference evidence="3 4" key="1">
    <citation type="journal article" date="2009" name="J. Bacteriol.">
        <title>Complete and draft genome sequences of six members of the Aquificales.</title>
        <authorList>
            <person name="Reysenbach A.L."/>
            <person name="Hamamura N."/>
            <person name="Podar M."/>
            <person name="Griffiths E."/>
            <person name="Ferreira S."/>
            <person name="Hochstein R."/>
            <person name="Heidelberg J."/>
            <person name="Johnson J."/>
            <person name="Mead D."/>
            <person name="Pohorille A."/>
            <person name="Sarmiento M."/>
            <person name="Schweighofer K."/>
            <person name="Seshadri R."/>
            <person name="Voytek M.A."/>
        </authorList>
    </citation>
    <scope>NUCLEOTIDE SEQUENCE [LARGE SCALE GENOMIC DNA]</scope>
    <source>
        <strain evidence="4">Az-Fu1 / DSM 15241 / OCM 825</strain>
    </source>
</reference>
<evidence type="ECO:0000256" key="2">
    <source>
        <dbReference type="SAM" id="SignalP"/>
    </source>
</evidence>
<dbReference type="OrthoDB" id="15012at2"/>
<keyword evidence="1" id="KW-0812">Transmembrane</keyword>
<dbReference type="RefSeq" id="WP_012674572.1">
    <property type="nucleotide sequence ID" value="NC_012438.1"/>
</dbReference>
<keyword evidence="4" id="KW-1185">Reference proteome</keyword>
<dbReference type="eggNOG" id="ENOG5032X8P">
    <property type="taxonomic scope" value="Bacteria"/>
</dbReference>
<dbReference type="STRING" id="204536.SULAZ_0562"/>
<keyword evidence="1" id="KW-0472">Membrane</keyword>
<dbReference type="AlphaFoldDB" id="C1DTW5"/>